<evidence type="ECO:0000256" key="2">
    <source>
        <dbReference type="ARBA" id="ARBA00022475"/>
    </source>
</evidence>
<keyword evidence="2" id="KW-1003">Cell membrane</keyword>
<dbReference type="PANTHER" id="PTHR30250:SF11">
    <property type="entry name" value="O-ANTIGEN TRANSPORTER-RELATED"/>
    <property type="match status" value="1"/>
</dbReference>
<feature type="transmembrane region" description="Helical" evidence="6">
    <location>
        <begin position="247"/>
        <end position="264"/>
    </location>
</feature>
<organism evidence="7 8">
    <name type="scientific">Methylobacterium cerastii</name>
    <dbReference type="NCBI Taxonomy" id="932741"/>
    <lineage>
        <taxon>Bacteria</taxon>
        <taxon>Pseudomonadati</taxon>
        <taxon>Pseudomonadota</taxon>
        <taxon>Alphaproteobacteria</taxon>
        <taxon>Hyphomicrobiales</taxon>
        <taxon>Methylobacteriaceae</taxon>
        <taxon>Methylobacterium</taxon>
    </lineage>
</organism>
<keyword evidence="4 6" id="KW-1133">Transmembrane helix</keyword>
<feature type="transmembrane region" description="Helical" evidence="6">
    <location>
        <begin position="118"/>
        <end position="136"/>
    </location>
</feature>
<feature type="transmembrane region" description="Helical" evidence="6">
    <location>
        <begin position="309"/>
        <end position="330"/>
    </location>
</feature>
<proteinExistence type="predicted"/>
<evidence type="ECO:0000313" key="7">
    <source>
        <dbReference type="EMBL" id="GJD46962.1"/>
    </source>
</evidence>
<gene>
    <name evidence="7" type="ORF">AFCDBAGC_4847</name>
</gene>
<feature type="transmembrane region" description="Helical" evidence="6">
    <location>
        <begin position="53"/>
        <end position="77"/>
    </location>
</feature>
<comment type="subcellular location">
    <subcellularLocation>
        <location evidence="1">Cell membrane</location>
        <topology evidence="1">Multi-pass membrane protein</topology>
    </subcellularLocation>
</comment>
<evidence type="ECO:0008006" key="9">
    <source>
        <dbReference type="Google" id="ProtNLM"/>
    </source>
</evidence>
<evidence type="ECO:0000256" key="5">
    <source>
        <dbReference type="ARBA" id="ARBA00023136"/>
    </source>
</evidence>
<feature type="transmembrane region" description="Helical" evidence="6">
    <location>
        <begin position="21"/>
        <end position="47"/>
    </location>
</feature>
<dbReference type="Proteomes" id="UP001055117">
    <property type="component" value="Unassembled WGS sequence"/>
</dbReference>
<dbReference type="EMBL" id="BPQG01000104">
    <property type="protein sequence ID" value="GJD46962.1"/>
    <property type="molecule type" value="Genomic_DNA"/>
</dbReference>
<dbReference type="PANTHER" id="PTHR30250">
    <property type="entry name" value="PST FAMILY PREDICTED COLANIC ACID TRANSPORTER"/>
    <property type="match status" value="1"/>
</dbReference>
<evidence type="ECO:0000256" key="1">
    <source>
        <dbReference type="ARBA" id="ARBA00004651"/>
    </source>
</evidence>
<feature type="transmembrane region" description="Helical" evidence="6">
    <location>
        <begin position="157"/>
        <end position="175"/>
    </location>
</feature>
<feature type="transmembrane region" description="Helical" evidence="6">
    <location>
        <begin position="395"/>
        <end position="414"/>
    </location>
</feature>
<dbReference type="InterPro" id="IPR050833">
    <property type="entry name" value="Poly_Biosynth_Transport"/>
</dbReference>
<feature type="transmembrane region" description="Helical" evidence="6">
    <location>
        <begin position="89"/>
        <end position="112"/>
    </location>
</feature>
<sequence>MIGVLRLLPVREPAFLGRLRTGAVILVLRAGAIASKFGLTLFIAHFLDLETLGIYGLMTGAVVVVPILIGQGVLGTLGRNSVDQSLTDLLADFAPYWAFLTVTYLAVIAMSFPLICQYLLPHLVLLVGILIFIEHLNGDILVILNHRQRPEFANRLLVIRTAAWIVCYTGLAYYIPGMRTLTVLLTFWLAGAGVALACFVWDCRNWPWHVAYAQFRDTKALACLIGRSRTLYLNEMTNTGSQYLDRYLVGAMLGLELAGVYFLFWSFANALSNVISTSLLQVQQPAIIMSRPNPEEQRRLLGALRVEAAVASLALGLVTACLAYVGLVLYPRPIFSSQRFVLLVLLLGFLVRMAYEVEGIGLYTRHEDRNTLFSALLVLVLSVAVTLSATPFLGLLGPASAVVVSYVTGVWWRLDRNKKAYAGSTIRSPPGMSS</sequence>
<evidence type="ECO:0000313" key="8">
    <source>
        <dbReference type="Proteomes" id="UP001055117"/>
    </source>
</evidence>
<feature type="transmembrane region" description="Helical" evidence="6">
    <location>
        <begin position="371"/>
        <end position="389"/>
    </location>
</feature>
<feature type="transmembrane region" description="Helical" evidence="6">
    <location>
        <begin position="336"/>
        <end position="355"/>
    </location>
</feature>
<protein>
    <recommendedName>
        <fullName evidence="9">Polysaccharide biosynthesis protein</fullName>
    </recommendedName>
</protein>
<evidence type="ECO:0000256" key="4">
    <source>
        <dbReference type="ARBA" id="ARBA00022989"/>
    </source>
</evidence>
<reference evidence="7 8" key="1">
    <citation type="journal article" date="2021" name="Front. Microbiol.">
        <title>Comprehensive Comparative Genomics and Phenotyping of Methylobacterium Species.</title>
        <authorList>
            <person name="Alessa O."/>
            <person name="Ogura Y."/>
            <person name="Fujitani Y."/>
            <person name="Takami H."/>
            <person name="Hayashi T."/>
            <person name="Sahin N."/>
            <person name="Tani A."/>
        </authorList>
    </citation>
    <scope>NUCLEOTIDE SEQUENCE [LARGE SCALE GENOMIC DNA]</scope>
    <source>
        <strain evidence="7 8">DSM 23679</strain>
    </source>
</reference>
<keyword evidence="3 6" id="KW-0812">Transmembrane</keyword>
<dbReference type="Pfam" id="PF13440">
    <property type="entry name" value="Polysacc_synt_3"/>
    <property type="match status" value="1"/>
</dbReference>
<evidence type="ECO:0000256" key="6">
    <source>
        <dbReference type="SAM" id="Phobius"/>
    </source>
</evidence>
<feature type="transmembrane region" description="Helical" evidence="6">
    <location>
        <begin position="181"/>
        <end position="201"/>
    </location>
</feature>
<keyword evidence="5 6" id="KW-0472">Membrane</keyword>
<name>A0ABQ4QNY6_9HYPH</name>
<accession>A0ABQ4QNY6</accession>
<keyword evidence="8" id="KW-1185">Reference proteome</keyword>
<evidence type="ECO:0000256" key="3">
    <source>
        <dbReference type="ARBA" id="ARBA00022692"/>
    </source>
</evidence>
<comment type="caution">
    <text evidence="7">The sequence shown here is derived from an EMBL/GenBank/DDBJ whole genome shotgun (WGS) entry which is preliminary data.</text>
</comment>